<protein>
    <recommendedName>
        <fullName evidence="4">Fungal N-terminal domain-containing protein</fullName>
    </recommendedName>
</protein>
<feature type="repeat" description="ANK" evidence="1">
    <location>
        <begin position="270"/>
        <end position="302"/>
    </location>
</feature>
<organism evidence="2 3">
    <name type="scientific">Aspergillus pseudoustus</name>
    <dbReference type="NCBI Taxonomy" id="1810923"/>
    <lineage>
        <taxon>Eukaryota</taxon>
        <taxon>Fungi</taxon>
        <taxon>Dikarya</taxon>
        <taxon>Ascomycota</taxon>
        <taxon>Pezizomycotina</taxon>
        <taxon>Eurotiomycetes</taxon>
        <taxon>Eurotiomycetidae</taxon>
        <taxon>Eurotiales</taxon>
        <taxon>Aspergillaceae</taxon>
        <taxon>Aspergillus</taxon>
        <taxon>Aspergillus subgen. Nidulantes</taxon>
    </lineage>
</organism>
<gene>
    <name evidence="2" type="ORF">BJY01DRAFT_143176</name>
</gene>
<evidence type="ECO:0000256" key="1">
    <source>
        <dbReference type="PROSITE-ProRule" id="PRU00023"/>
    </source>
</evidence>
<dbReference type="PROSITE" id="PS50088">
    <property type="entry name" value="ANK_REPEAT"/>
    <property type="match status" value="1"/>
</dbReference>
<reference evidence="2 3" key="1">
    <citation type="submission" date="2024-07" db="EMBL/GenBank/DDBJ databases">
        <title>Section-level genome sequencing and comparative genomics of Aspergillus sections Usti and Cavernicolus.</title>
        <authorList>
            <consortium name="Lawrence Berkeley National Laboratory"/>
            <person name="Nybo J.L."/>
            <person name="Vesth T.C."/>
            <person name="Theobald S."/>
            <person name="Frisvad J.C."/>
            <person name="Larsen T.O."/>
            <person name="Kjaerboelling I."/>
            <person name="Rothschild-Mancinelli K."/>
            <person name="Lyhne E.K."/>
            <person name="Kogle M.E."/>
            <person name="Barry K."/>
            <person name="Clum A."/>
            <person name="Na H."/>
            <person name="Ledsgaard L."/>
            <person name="Lin J."/>
            <person name="Lipzen A."/>
            <person name="Kuo A."/>
            <person name="Riley R."/>
            <person name="Mondo S."/>
            <person name="Labutti K."/>
            <person name="Haridas S."/>
            <person name="Pangalinan J."/>
            <person name="Salamov A.A."/>
            <person name="Simmons B.A."/>
            <person name="Magnuson J.K."/>
            <person name="Chen J."/>
            <person name="Drula E."/>
            <person name="Henrissat B."/>
            <person name="Wiebenga A."/>
            <person name="Lubbers R.J."/>
            <person name="Gomes A.C."/>
            <person name="Makela M.R."/>
            <person name="Stajich J."/>
            <person name="Grigoriev I.V."/>
            <person name="Mortensen U.H."/>
            <person name="De Vries R.P."/>
            <person name="Baker S.E."/>
            <person name="Andersen M.R."/>
        </authorList>
    </citation>
    <scope>NUCLEOTIDE SEQUENCE [LARGE SCALE GENOMIC DNA]</scope>
    <source>
        <strain evidence="2 3">CBS 123904</strain>
    </source>
</reference>
<dbReference type="EMBL" id="JBFXLU010000424">
    <property type="protein sequence ID" value="KAL2826771.1"/>
    <property type="molecule type" value="Genomic_DNA"/>
</dbReference>
<keyword evidence="1" id="KW-0040">ANK repeat</keyword>
<keyword evidence="3" id="KW-1185">Reference proteome</keyword>
<dbReference type="InterPro" id="IPR036770">
    <property type="entry name" value="Ankyrin_rpt-contain_sf"/>
</dbReference>
<dbReference type="Pfam" id="PF00023">
    <property type="entry name" value="Ank"/>
    <property type="match status" value="1"/>
</dbReference>
<proteinExistence type="predicted"/>
<dbReference type="Proteomes" id="UP001610446">
    <property type="component" value="Unassembled WGS sequence"/>
</dbReference>
<evidence type="ECO:0008006" key="4">
    <source>
        <dbReference type="Google" id="ProtNLM"/>
    </source>
</evidence>
<evidence type="ECO:0000313" key="2">
    <source>
        <dbReference type="EMBL" id="KAL2826771.1"/>
    </source>
</evidence>
<sequence length="605" mass="68770">MAEVFGVVTGAFSVVTLLDQIISSIDNLRALRSFVKNAPTELQDLIEDAEIVQGVLETLSPESLGFLDRPATGRRLLAFQKDLEATIEEMRQYTALSVAGRKIGAVKLAWKKEAIRARRQNLDNIKGTLVLLQGSYCSTSIREHNASIRDLAAAIQSYTTRESTKSLDITLHKEGSEDGHYQLSTKRQKRSQKPNWKGEEFQLRVPLGFINKVWTLQTKRLTSGWTFTIQTHNVISDSSPIFRYCAAGDVDEVQRLFSSRLASPVDCTSNGTSLLSIATFHGQLDMCQMLLNNGAHANHKNYIGVGPMDYLNVFSRRWVYDEDGIPRIVDLYRLMITVDEDEDLLLENRSQLPEWFSGIMCPPEALDLIQKRAYIDYAALPLSVRFSRAMMFNNTVVIGSNPLRFQTIMGGRIDPDAYLMEDENGETLLHKVAECMAMDLDDGITCNMDGWRQMLREAVEASANLSKPSSSWKRTPLINFLHFYNNNLDLPIPYKSAYLYPLRKWVSELKAVGVDLEEYGANERAMHRSGYVAKEIRLDISPTVDYLADTLLEYELLEFKLLDFTYGPEPEDWFVWVTDPTDVFVGDFWELVERQQEVMPGTWVD</sequence>
<accession>A0ABR4IG80</accession>
<dbReference type="PROSITE" id="PS50297">
    <property type="entry name" value="ANK_REP_REGION"/>
    <property type="match status" value="1"/>
</dbReference>
<dbReference type="Gene3D" id="1.25.40.20">
    <property type="entry name" value="Ankyrin repeat-containing domain"/>
    <property type="match status" value="1"/>
</dbReference>
<dbReference type="InterPro" id="IPR002110">
    <property type="entry name" value="Ankyrin_rpt"/>
</dbReference>
<name>A0ABR4IG80_9EURO</name>
<evidence type="ECO:0000313" key="3">
    <source>
        <dbReference type="Proteomes" id="UP001610446"/>
    </source>
</evidence>
<dbReference type="SUPFAM" id="SSF48403">
    <property type="entry name" value="Ankyrin repeat"/>
    <property type="match status" value="1"/>
</dbReference>
<comment type="caution">
    <text evidence="2">The sequence shown here is derived from an EMBL/GenBank/DDBJ whole genome shotgun (WGS) entry which is preliminary data.</text>
</comment>